<feature type="compositionally biased region" description="Low complexity" evidence="1">
    <location>
        <begin position="313"/>
        <end position="332"/>
    </location>
</feature>
<feature type="compositionally biased region" description="Basic and acidic residues" evidence="1">
    <location>
        <begin position="334"/>
        <end position="379"/>
    </location>
</feature>
<keyword evidence="2" id="KW-1133">Transmembrane helix</keyword>
<feature type="compositionally biased region" description="Pro residues" evidence="1">
    <location>
        <begin position="56"/>
        <end position="65"/>
    </location>
</feature>
<dbReference type="InterPro" id="IPR013783">
    <property type="entry name" value="Ig-like_fold"/>
</dbReference>
<keyword evidence="2" id="KW-0472">Membrane</keyword>
<feature type="signal peptide" evidence="3">
    <location>
        <begin position="1"/>
        <end position="23"/>
    </location>
</feature>
<keyword evidence="6" id="KW-1185">Reference proteome</keyword>
<dbReference type="GO" id="GO:0005975">
    <property type="term" value="P:carbohydrate metabolic process"/>
    <property type="evidence" value="ECO:0007669"/>
    <property type="project" value="UniProtKB-ARBA"/>
</dbReference>
<protein>
    <submittedName>
        <fullName evidence="5">DUF11 domain-containing protein</fullName>
    </submittedName>
</protein>
<dbReference type="PANTHER" id="PTHR34819:SF3">
    <property type="entry name" value="CELL SURFACE PROTEIN"/>
    <property type="match status" value="1"/>
</dbReference>
<evidence type="ECO:0000259" key="4">
    <source>
        <dbReference type="Pfam" id="PF01345"/>
    </source>
</evidence>
<sequence length="419" mass="41429">MARVAAVIALAALGGGGAAPAVAGGSAAGAPAAASRPEAGGSAAGAPAAVSRPEAGGPPRPPSVSEPPFRSGPPSASLRIGQAAVPDPLVIGGQAVYTVTVTNAGATAAEAVTITGTLDEHVAPGPLPDGCDLDGRTITCGGPALTIPAGRSVTRSFPVVIDPGLSDGTALTSRAEVSAAGAQGDSAQLVTEARAAMADVTITKAATLTAGGAIAYAVTVVNEGRTPATGVTVRHPAAGGATIADRPPECPGAGPALVCPLGTLAPSERRTFMFTLAPDEPGLVRNCATVSADGDEANTANNRSCTSTAVQRARAAAPDATPAPDEPAPAAEPSEEKGAARSEPRHEPRDAAPGERAGRHEPRSAAHDRAPRAEQLEGRRPLPMTGVSIWMLGLGTAVLLAIGLLVRYFSRRDRASGIP</sequence>
<evidence type="ECO:0000313" key="5">
    <source>
        <dbReference type="EMBL" id="TDD05974.1"/>
    </source>
</evidence>
<organism evidence="5 6">
    <name type="scientific">Nonomuraea deserti</name>
    <dbReference type="NCBI Taxonomy" id="1848322"/>
    <lineage>
        <taxon>Bacteria</taxon>
        <taxon>Bacillati</taxon>
        <taxon>Actinomycetota</taxon>
        <taxon>Actinomycetes</taxon>
        <taxon>Streptosporangiales</taxon>
        <taxon>Streptosporangiaceae</taxon>
        <taxon>Nonomuraea</taxon>
    </lineage>
</organism>
<keyword evidence="2" id="KW-0812">Transmembrane</keyword>
<dbReference type="PANTHER" id="PTHR34819">
    <property type="entry name" value="LARGE CYSTEINE-RICH PERIPLASMIC PROTEIN OMCB"/>
    <property type="match status" value="1"/>
</dbReference>
<evidence type="ECO:0000313" key="6">
    <source>
        <dbReference type="Proteomes" id="UP000295258"/>
    </source>
</evidence>
<dbReference type="AlphaFoldDB" id="A0A4R4VTG8"/>
<keyword evidence="3" id="KW-0732">Signal</keyword>
<comment type="caution">
    <text evidence="5">The sequence shown here is derived from an EMBL/GenBank/DDBJ whole genome shotgun (WGS) entry which is preliminary data.</text>
</comment>
<feature type="compositionally biased region" description="Low complexity" evidence="1">
    <location>
        <begin position="19"/>
        <end position="55"/>
    </location>
</feature>
<evidence type="ECO:0000256" key="3">
    <source>
        <dbReference type="SAM" id="SignalP"/>
    </source>
</evidence>
<reference evidence="5 6" key="1">
    <citation type="submission" date="2019-03" db="EMBL/GenBank/DDBJ databases">
        <title>Draft genome sequences of novel Actinobacteria.</title>
        <authorList>
            <person name="Sahin N."/>
            <person name="Ay H."/>
            <person name="Saygin H."/>
        </authorList>
    </citation>
    <scope>NUCLEOTIDE SEQUENCE [LARGE SCALE GENOMIC DNA]</scope>
    <source>
        <strain evidence="5 6">KC310</strain>
    </source>
</reference>
<feature type="chain" id="PRO_5038886099" evidence="3">
    <location>
        <begin position="24"/>
        <end position="419"/>
    </location>
</feature>
<evidence type="ECO:0000256" key="2">
    <source>
        <dbReference type="SAM" id="Phobius"/>
    </source>
</evidence>
<feature type="transmembrane region" description="Helical" evidence="2">
    <location>
        <begin position="389"/>
        <end position="409"/>
    </location>
</feature>
<accession>A0A4R4VTG8</accession>
<feature type="region of interest" description="Disordered" evidence="1">
    <location>
        <begin position="294"/>
        <end position="379"/>
    </location>
</feature>
<dbReference type="Pfam" id="PF01345">
    <property type="entry name" value="DUF11"/>
    <property type="match status" value="1"/>
</dbReference>
<gene>
    <name evidence="5" type="ORF">E1292_16035</name>
</gene>
<name>A0A4R4VTG8_9ACTN</name>
<feature type="compositionally biased region" description="Polar residues" evidence="1">
    <location>
        <begin position="298"/>
        <end position="310"/>
    </location>
</feature>
<evidence type="ECO:0000256" key="1">
    <source>
        <dbReference type="SAM" id="MobiDB-lite"/>
    </source>
</evidence>
<dbReference type="InterPro" id="IPR001434">
    <property type="entry name" value="OmcB-like_DUF11"/>
</dbReference>
<dbReference type="InterPro" id="IPR051172">
    <property type="entry name" value="Chlamydia_OmcB"/>
</dbReference>
<feature type="domain" description="DUF11" evidence="4">
    <location>
        <begin position="199"/>
        <end position="306"/>
    </location>
</feature>
<feature type="region of interest" description="Disordered" evidence="1">
    <location>
        <begin position="16"/>
        <end position="79"/>
    </location>
</feature>
<dbReference type="EMBL" id="SMKO01000035">
    <property type="protein sequence ID" value="TDD05974.1"/>
    <property type="molecule type" value="Genomic_DNA"/>
</dbReference>
<dbReference type="Proteomes" id="UP000295258">
    <property type="component" value="Unassembled WGS sequence"/>
</dbReference>
<dbReference type="RefSeq" id="WP_132595998.1">
    <property type="nucleotide sequence ID" value="NZ_SMKO01000035.1"/>
</dbReference>
<dbReference type="Gene3D" id="2.60.40.10">
    <property type="entry name" value="Immunoglobulins"/>
    <property type="match status" value="2"/>
</dbReference>
<proteinExistence type="predicted"/>